<dbReference type="EMBL" id="JAUSZT010000002">
    <property type="protein sequence ID" value="MDQ0995731.1"/>
    <property type="molecule type" value="Genomic_DNA"/>
</dbReference>
<dbReference type="Pfam" id="PF01476">
    <property type="entry name" value="LysM"/>
    <property type="match status" value="1"/>
</dbReference>
<dbReference type="RefSeq" id="WP_307277419.1">
    <property type="nucleotide sequence ID" value="NZ_JAUSZT010000002.1"/>
</dbReference>
<evidence type="ECO:0000259" key="2">
    <source>
        <dbReference type="PROSITE" id="PS51782"/>
    </source>
</evidence>
<dbReference type="SMART" id="SM00257">
    <property type="entry name" value="LysM"/>
    <property type="match status" value="1"/>
</dbReference>
<dbReference type="PROSITE" id="PS51782">
    <property type="entry name" value="LYSM"/>
    <property type="match status" value="1"/>
</dbReference>
<accession>A0ABU0S4P3</accession>
<dbReference type="InterPro" id="IPR018392">
    <property type="entry name" value="LysM"/>
</dbReference>
<protein>
    <recommendedName>
        <fullName evidence="2">LysM domain-containing protein</fullName>
    </recommendedName>
</protein>
<feature type="compositionally biased region" description="Polar residues" evidence="1">
    <location>
        <begin position="987"/>
        <end position="1000"/>
    </location>
</feature>
<name>A0ABU0S4P3_9HYPH</name>
<feature type="domain" description="LysM" evidence="2">
    <location>
        <begin position="57"/>
        <end position="104"/>
    </location>
</feature>
<proteinExistence type="predicted"/>
<dbReference type="Proteomes" id="UP001237780">
    <property type="component" value="Unassembled WGS sequence"/>
</dbReference>
<gene>
    <name evidence="3" type="ORF">QFZ34_000908</name>
</gene>
<comment type="caution">
    <text evidence="3">The sequence shown here is derived from an EMBL/GenBank/DDBJ whole genome shotgun (WGS) entry which is preliminary data.</text>
</comment>
<evidence type="ECO:0000313" key="3">
    <source>
        <dbReference type="EMBL" id="MDQ0995731.1"/>
    </source>
</evidence>
<reference evidence="3 4" key="1">
    <citation type="submission" date="2023-07" db="EMBL/GenBank/DDBJ databases">
        <title>Comparative genomics of wheat-associated soil bacteria to identify genetic determinants of phenazine resistance.</title>
        <authorList>
            <person name="Mouncey N."/>
        </authorList>
    </citation>
    <scope>NUCLEOTIDE SEQUENCE [LARGE SCALE GENOMIC DNA]</scope>
    <source>
        <strain evidence="3 4">W4I11</strain>
    </source>
</reference>
<dbReference type="CDD" id="cd00118">
    <property type="entry name" value="LysM"/>
    <property type="match status" value="1"/>
</dbReference>
<dbReference type="InterPro" id="IPR036779">
    <property type="entry name" value="LysM_dom_sf"/>
</dbReference>
<evidence type="ECO:0000256" key="1">
    <source>
        <dbReference type="SAM" id="MobiDB-lite"/>
    </source>
</evidence>
<evidence type="ECO:0000313" key="4">
    <source>
        <dbReference type="Proteomes" id="UP001237780"/>
    </source>
</evidence>
<sequence>MSFRIDVDGKNRFDANGNKIPLTSTQQQQLFVEQIRQAVRERAQAGGPSSFDPDKEKLIVVQPGDSLWEIAKDNNVRFGDVVEANKGLHDNQVDLVNPNDIIIIPHIAPDLAADTVKDSKGVPAGEAAFKNELYERGNNLQYADDPSKTDFPGETKGIQQDVGAYLDGLPAGERQAAVSRLIGNKSDWQDASPALSAIEAAATERQLIADPQEAFAKEIYATGNKLQYSDNPNTDYKAGTANIAADVKDYLQDIPEGEHTKSLQALYDHDWTDAGPSQVALENTAKELGITLRPSTHHGPEIESQARRIIDDAKAAGKPDEAFNALNAAYGKAPAEVQAAIDGNADAKGLISTAATWATERLKDYDPEKAISDQGDSAESMRKLEALTKNADPQLAAQLMLDALPTIEAANARKQEKIGGDLIGLEGQQNLNMILGRIGDTPKGQIVIDHFIDMDVGNPTSMRMAIISGSGLDFPIERAATSPSSAYLENTILPSVVEFSKGSVNGSVDKYSAHMQELQWLIANHGATMTPEQLEKAITDYEAEKGQGWTDQKLALENDVAAKGNQLLNQISQLGNLPPELSAQQGAADEKIKEILSDDKSVMAMQVALKNDPALLDKPAVVSLLSHQARLTDRGRKLAEEAMTQIVRRTVLPSFGNLNPNDPASIERAKAGIASLHNSPAAKLLGIPDDEFKKALSAVEEALPAAGDTEAQMVQKLKNLDARLTDTNDGMKSFKNTTVPGQMLRLIGLAAVGVGLASTLSRTGEDPLMKFKVFIDAAGVGQRTIELLNGFQQINPDSMAVKHFGSSSTTAAKWLGSVGASFDLVLATRSYMGGDWQMGTLQAAAGAGGILAAFGTGSMAGPVGLVIVGAAVIGQMLLTNTRQSNIYMTDTSMRFLQHAQLSQETAKTLVDQSGEGFSPVPLLVKYAELKGYKLDQPADLQSFVNWLNAIPQDKLATLRDNLHHTLDGLNGDVSRFPATAEGDANYTDPQKLNHRTQSASGKAAVTLPSLADKINDGDASPQSVAQIDATLRQLGISVA</sequence>
<organism evidence="3 4">
    <name type="scientific">Phyllobacterium ifriqiyense</name>
    <dbReference type="NCBI Taxonomy" id="314238"/>
    <lineage>
        <taxon>Bacteria</taxon>
        <taxon>Pseudomonadati</taxon>
        <taxon>Pseudomonadota</taxon>
        <taxon>Alphaproteobacteria</taxon>
        <taxon>Hyphomicrobiales</taxon>
        <taxon>Phyllobacteriaceae</taxon>
        <taxon>Phyllobacterium</taxon>
    </lineage>
</organism>
<feature type="region of interest" description="Disordered" evidence="1">
    <location>
        <begin position="980"/>
        <end position="1003"/>
    </location>
</feature>
<keyword evidence="4" id="KW-1185">Reference proteome</keyword>
<dbReference type="SUPFAM" id="SSF54106">
    <property type="entry name" value="LysM domain"/>
    <property type="match status" value="1"/>
</dbReference>
<dbReference type="Gene3D" id="3.10.350.10">
    <property type="entry name" value="LysM domain"/>
    <property type="match status" value="1"/>
</dbReference>